<name>A0ABP7W9G0_9SPHI</name>
<gene>
    <name evidence="2" type="ORF">GCM10022392_01090</name>
</gene>
<reference evidence="3" key="1">
    <citation type="journal article" date="2019" name="Int. J. Syst. Evol. Microbiol.">
        <title>The Global Catalogue of Microorganisms (GCM) 10K type strain sequencing project: providing services to taxonomists for standard genome sequencing and annotation.</title>
        <authorList>
            <consortium name="The Broad Institute Genomics Platform"/>
            <consortium name="The Broad Institute Genome Sequencing Center for Infectious Disease"/>
            <person name="Wu L."/>
            <person name="Ma J."/>
        </authorList>
    </citation>
    <scope>NUCLEOTIDE SEQUENCE [LARGE SCALE GENOMIC DNA]</scope>
    <source>
        <strain evidence="3">JCM 17085</strain>
    </source>
</reference>
<proteinExistence type="predicted"/>
<evidence type="ECO:0000256" key="1">
    <source>
        <dbReference type="SAM" id="Phobius"/>
    </source>
</evidence>
<keyword evidence="3" id="KW-1185">Reference proteome</keyword>
<evidence type="ECO:0000313" key="2">
    <source>
        <dbReference type="EMBL" id="GAA4084187.1"/>
    </source>
</evidence>
<feature type="transmembrane region" description="Helical" evidence="1">
    <location>
        <begin position="6"/>
        <end position="26"/>
    </location>
</feature>
<dbReference type="RefSeq" id="WP_345100263.1">
    <property type="nucleotide sequence ID" value="NZ_BAABCV010000001.1"/>
</dbReference>
<organism evidence="2 3">
    <name type="scientific">Mucilaginibacter panaciglaebae</name>
    <dbReference type="NCBI Taxonomy" id="502331"/>
    <lineage>
        <taxon>Bacteria</taxon>
        <taxon>Pseudomonadati</taxon>
        <taxon>Bacteroidota</taxon>
        <taxon>Sphingobacteriia</taxon>
        <taxon>Sphingobacteriales</taxon>
        <taxon>Sphingobacteriaceae</taxon>
        <taxon>Mucilaginibacter</taxon>
    </lineage>
</organism>
<keyword evidence="1" id="KW-0812">Transmembrane</keyword>
<keyword evidence="1" id="KW-1133">Transmembrane helix</keyword>
<keyword evidence="1" id="KW-0472">Membrane</keyword>
<evidence type="ECO:0000313" key="3">
    <source>
        <dbReference type="Proteomes" id="UP001500841"/>
    </source>
</evidence>
<dbReference type="Proteomes" id="UP001500841">
    <property type="component" value="Unassembled WGS sequence"/>
</dbReference>
<protein>
    <submittedName>
        <fullName evidence="2">Uncharacterized protein</fullName>
    </submittedName>
</protein>
<comment type="caution">
    <text evidence="2">The sequence shown here is derived from an EMBL/GenBank/DDBJ whole genome shotgun (WGS) entry which is preliminary data.</text>
</comment>
<dbReference type="EMBL" id="BAABCV010000001">
    <property type="protein sequence ID" value="GAA4084187.1"/>
    <property type="molecule type" value="Genomic_DNA"/>
</dbReference>
<accession>A0ABP7W9G0</accession>
<sequence>MNYPLIISTASAVIAASAFVLAWLNYRTSRKMPNENKLFEEKFKSYRSVIAALNTAAAVYIECANEFHDLKGSAQTLRKVKDELDGELSKAYYLMEDTVYEQTLVLPDEVLECVDNFFELFAREDFLEETPKAGKTDQFEEQINDRFDEVINAMREDLAFEKLDAGLQKRIGSRRGRTTAAAIEE</sequence>